<dbReference type="Pfam" id="PF01928">
    <property type="entry name" value="CYTH"/>
    <property type="match status" value="1"/>
</dbReference>
<evidence type="ECO:0000313" key="2">
    <source>
        <dbReference type="EMBL" id="MBA6151801.1"/>
    </source>
</evidence>
<dbReference type="InterPro" id="IPR012042">
    <property type="entry name" value="NeuTTM/CthTTM-like"/>
</dbReference>
<accession>A0A7W2M336</accession>
<feature type="domain" description="CYTH" evidence="1">
    <location>
        <begin position="4"/>
        <end position="152"/>
    </location>
</feature>
<reference evidence="2 3" key="1">
    <citation type="submission" date="2020-07" db="EMBL/GenBank/DDBJ databases">
        <title>Bacterium isolated from marine sediment.</title>
        <authorList>
            <person name="Shang D."/>
        </authorList>
    </citation>
    <scope>NUCLEOTIDE SEQUENCE [LARGE SCALE GENOMIC DNA]</scope>
    <source>
        <strain evidence="2 3">F6074</strain>
    </source>
</reference>
<dbReference type="InterPro" id="IPR023577">
    <property type="entry name" value="CYTH_domain"/>
</dbReference>
<dbReference type="SMART" id="SM01118">
    <property type="entry name" value="CYTH"/>
    <property type="match status" value="1"/>
</dbReference>
<evidence type="ECO:0000259" key="1">
    <source>
        <dbReference type="PROSITE" id="PS51707"/>
    </source>
</evidence>
<protein>
    <submittedName>
        <fullName evidence="2">CYTH domain-containing protein</fullName>
    </submittedName>
</protein>
<dbReference type="SUPFAM" id="SSF55154">
    <property type="entry name" value="CYTH-like phosphatases"/>
    <property type="match status" value="1"/>
</dbReference>
<dbReference type="Gene3D" id="2.40.320.10">
    <property type="entry name" value="Hypothetical Protein Pfu-838710-001"/>
    <property type="match status" value="1"/>
</dbReference>
<dbReference type="PANTHER" id="PTHR40114">
    <property type="entry name" value="SLR0698 PROTEIN"/>
    <property type="match status" value="1"/>
</dbReference>
<dbReference type="RefSeq" id="WP_182202543.1">
    <property type="nucleotide sequence ID" value="NZ_JACGLT010000002.1"/>
</dbReference>
<dbReference type="PIRSF" id="PIRSF016487">
    <property type="entry name" value="CYTH_UCP016487"/>
    <property type="match status" value="1"/>
</dbReference>
<dbReference type="EMBL" id="JACGLT010000002">
    <property type="protein sequence ID" value="MBA6151801.1"/>
    <property type="molecule type" value="Genomic_DNA"/>
</dbReference>
<keyword evidence="3" id="KW-1185">Reference proteome</keyword>
<dbReference type="CDD" id="cd07891">
    <property type="entry name" value="CYTH-like_CthTTM-like_1"/>
    <property type="match status" value="1"/>
</dbReference>
<name>A0A7W2M336_9FLAO</name>
<dbReference type="PROSITE" id="PS51707">
    <property type="entry name" value="CYTH"/>
    <property type="match status" value="1"/>
</dbReference>
<sequence>MSELIEIERKFLVVSDAFKSEAYKRTQIVQAFLNSDKRRIVRVRISGEEGFLTIKGEPSTDGVSRFEWEKQISKSDAKALLKLCEEGVIDKIRYEVKSGAHVFEVDEFFGDNDGLIVAEVELSESSEPFLKPKWLGKEVTGQPKYFNAQLLKHPYKSWNQ</sequence>
<organism evidence="2 3">
    <name type="scientific">Gelidibacter maritimus</name>
    <dbReference type="NCBI Taxonomy" id="2761487"/>
    <lineage>
        <taxon>Bacteria</taxon>
        <taxon>Pseudomonadati</taxon>
        <taxon>Bacteroidota</taxon>
        <taxon>Flavobacteriia</taxon>
        <taxon>Flavobacteriales</taxon>
        <taxon>Flavobacteriaceae</taxon>
        <taxon>Gelidibacter</taxon>
    </lineage>
</organism>
<comment type="caution">
    <text evidence="2">The sequence shown here is derived from an EMBL/GenBank/DDBJ whole genome shotgun (WGS) entry which is preliminary data.</text>
</comment>
<dbReference type="Proteomes" id="UP000541857">
    <property type="component" value="Unassembled WGS sequence"/>
</dbReference>
<gene>
    <name evidence="2" type="ORF">H3Z82_03580</name>
</gene>
<dbReference type="AlphaFoldDB" id="A0A7W2M336"/>
<evidence type="ECO:0000313" key="3">
    <source>
        <dbReference type="Proteomes" id="UP000541857"/>
    </source>
</evidence>
<proteinExistence type="predicted"/>
<dbReference type="PANTHER" id="PTHR40114:SF1">
    <property type="entry name" value="SLR0698 PROTEIN"/>
    <property type="match status" value="1"/>
</dbReference>
<dbReference type="InterPro" id="IPR033469">
    <property type="entry name" value="CYTH-like_dom_sf"/>
</dbReference>